<dbReference type="EC" id="1.15.1.1" evidence="4"/>
<feature type="signal peptide" evidence="9">
    <location>
        <begin position="1"/>
        <end position="19"/>
    </location>
</feature>
<feature type="compositionally biased region" description="Low complexity" evidence="8">
    <location>
        <begin position="196"/>
        <end position="230"/>
    </location>
</feature>
<reference evidence="10" key="1">
    <citation type="journal article" date="2020" name="Stud. Mycol.">
        <title>101 Dothideomycetes genomes: a test case for predicting lifestyles and emergence of pathogens.</title>
        <authorList>
            <person name="Haridas S."/>
            <person name="Albert R."/>
            <person name="Binder M."/>
            <person name="Bloem J."/>
            <person name="Labutti K."/>
            <person name="Salamov A."/>
            <person name="Andreopoulos B."/>
            <person name="Baker S."/>
            <person name="Barry K."/>
            <person name="Bills G."/>
            <person name="Bluhm B."/>
            <person name="Cannon C."/>
            <person name="Castanera R."/>
            <person name="Culley D."/>
            <person name="Daum C."/>
            <person name="Ezra D."/>
            <person name="Gonzalez J."/>
            <person name="Henrissat B."/>
            <person name="Kuo A."/>
            <person name="Liang C."/>
            <person name="Lipzen A."/>
            <person name="Lutzoni F."/>
            <person name="Magnuson J."/>
            <person name="Mondo S."/>
            <person name="Nolan M."/>
            <person name="Ohm R."/>
            <person name="Pangilinan J."/>
            <person name="Park H.-J."/>
            <person name="Ramirez L."/>
            <person name="Alfaro M."/>
            <person name="Sun H."/>
            <person name="Tritt A."/>
            <person name="Yoshinaga Y."/>
            <person name="Zwiers L.-H."/>
            <person name="Turgeon B."/>
            <person name="Goodwin S."/>
            <person name="Spatafora J."/>
            <person name="Crous P."/>
            <person name="Grigoriev I."/>
        </authorList>
    </citation>
    <scope>NUCLEOTIDE SEQUENCE</scope>
    <source>
        <strain evidence="10">CBS 113979</strain>
    </source>
</reference>
<feature type="chain" id="PRO_5026131754" description="superoxide dismutase" evidence="9">
    <location>
        <begin position="20"/>
        <end position="257"/>
    </location>
</feature>
<organism evidence="10 11">
    <name type="scientific">Aulographum hederae CBS 113979</name>
    <dbReference type="NCBI Taxonomy" id="1176131"/>
    <lineage>
        <taxon>Eukaryota</taxon>
        <taxon>Fungi</taxon>
        <taxon>Dikarya</taxon>
        <taxon>Ascomycota</taxon>
        <taxon>Pezizomycotina</taxon>
        <taxon>Dothideomycetes</taxon>
        <taxon>Pleosporomycetidae</taxon>
        <taxon>Aulographales</taxon>
        <taxon>Aulographaceae</taxon>
    </lineage>
</organism>
<dbReference type="InterPro" id="IPR036423">
    <property type="entry name" value="SOD-like_Cu/Zn_dom_sf"/>
</dbReference>
<dbReference type="GO" id="GO:0004784">
    <property type="term" value="F:superoxide dismutase activity"/>
    <property type="evidence" value="ECO:0007669"/>
    <property type="project" value="UniProtKB-EC"/>
</dbReference>
<dbReference type="GO" id="GO:0005576">
    <property type="term" value="C:extracellular region"/>
    <property type="evidence" value="ECO:0007669"/>
    <property type="project" value="UniProtKB-SubCell"/>
</dbReference>
<proteinExistence type="inferred from homology"/>
<evidence type="ECO:0000256" key="7">
    <source>
        <dbReference type="ARBA" id="ARBA00049204"/>
    </source>
</evidence>
<comment type="catalytic activity">
    <reaction evidence="7">
        <text>2 superoxide + 2 H(+) = H2O2 + O2</text>
        <dbReference type="Rhea" id="RHEA:20696"/>
        <dbReference type="ChEBI" id="CHEBI:15378"/>
        <dbReference type="ChEBI" id="CHEBI:15379"/>
        <dbReference type="ChEBI" id="CHEBI:16240"/>
        <dbReference type="ChEBI" id="CHEBI:18421"/>
        <dbReference type="EC" id="1.15.1.1"/>
    </reaction>
</comment>
<evidence type="ECO:0000313" key="11">
    <source>
        <dbReference type="Proteomes" id="UP000800041"/>
    </source>
</evidence>
<keyword evidence="9" id="KW-0732">Signal</keyword>
<name>A0A6G1GWQ9_9PEZI</name>
<dbReference type="GO" id="GO:0046872">
    <property type="term" value="F:metal ion binding"/>
    <property type="evidence" value="ECO:0007669"/>
    <property type="project" value="InterPro"/>
</dbReference>
<dbReference type="PANTHER" id="PTHR20910:SF1">
    <property type="entry name" value="SUPEROXIDE DISMUTASE COPPER_ZINC BINDING DOMAIN-CONTAINING PROTEIN"/>
    <property type="match status" value="1"/>
</dbReference>
<comment type="subcellular location">
    <subcellularLocation>
        <location evidence="1">Cell envelope</location>
    </subcellularLocation>
    <subcellularLocation>
        <location evidence="2">Secreted</location>
    </subcellularLocation>
</comment>
<dbReference type="OrthoDB" id="159229at2759"/>
<evidence type="ECO:0000256" key="6">
    <source>
        <dbReference type="ARBA" id="ARBA00022862"/>
    </source>
</evidence>
<sequence>MRFLLFVASLLEVVSVAFAQTAQAVTDNPIGAHYIATTPAGGNKGIYATVSAETARNGVMFTININGAELTGGPFLYHIHDQPVPASGNCTQTLAHLDPTVRGETPVCDKARPETCQVGDLSGKYGDIPFLPGFNAEYTDPYVSLKPGIGAFIGNRSFVLHYANKTRIACANFRDISNVTSSGMISPTGSMGGVNGSMSMTSTPLTSPTGDTTTGGAESSSEASSTPTGAAVHGADANGVAFIGLTGLFAGIFAMIM</sequence>
<evidence type="ECO:0000313" key="10">
    <source>
        <dbReference type="EMBL" id="KAF1985244.1"/>
    </source>
</evidence>
<keyword evidence="11" id="KW-1185">Reference proteome</keyword>
<evidence type="ECO:0000256" key="5">
    <source>
        <dbReference type="ARBA" id="ARBA00022525"/>
    </source>
</evidence>
<dbReference type="Gene3D" id="2.60.40.200">
    <property type="entry name" value="Superoxide dismutase, copper/zinc binding domain"/>
    <property type="match status" value="1"/>
</dbReference>
<evidence type="ECO:0000256" key="4">
    <source>
        <dbReference type="ARBA" id="ARBA00012682"/>
    </source>
</evidence>
<keyword evidence="5" id="KW-0964">Secreted</keyword>
<dbReference type="InterPro" id="IPR053257">
    <property type="entry name" value="Cu-only_SOD"/>
</dbReference>
<dbReference type="Proteomes" id="UP000800041">
    <property type="component" value="Unassembled WGS sequence"/>
</dbReference>
<dbReference type="PANTHER" id="PTHR20910">
    <property type="entry name" value="AGAP001623-PA"/>
    <property type="match status" value="1"/>
</dbReference>
<evidence type="ECO:0000256" key="8">
    <source>
        <dbReference type="SAM" id="MobiDB-lite"/>
    </source>
</evidence>
<evidence type="ECO:0000256" key="2">
    <source>
        <dbReference type="ARBA" id="ARBA00004613"/>
    </source>
</evidence>
<evidence type="ECO:0000256" key="3">
    <source>
        <dbReference type="ARBA" id="ARBA00010457"/>
    </source>
</evidence>
<feature type="region of interest" description="Disordered" evidence="8">
    <location>
        <begin position="192"/>
        <end position="230"/>
    </location>
</feature>
<dbReference type="FunFam" id="2.60.40.200:FF:000007">
    <property type="entry name" value="Cell surface Cu-only superoxide dismutase 5"/>
    <property type="match status" value="1"/>
</dbReference>
<comment type="similarity">
    <text evidence="3">Belongs to the Cu-Zn superoxide dismutase family.</text>
</comment>
<evidence type="ECO:0000256" key="9">
    <source>
        <dbReference type="SAM" id="SignalP"/>
    </source>
</evidence>
<gene>
    <name evidence="10" type="ORF">K402DRAFT_422207</name>
</gene>
<dbReference type="EMBL" id="ML977163">
    <property type="protein sequence ID" value="KAF1985244.1"/>
    <property type="molecule type" value="Genomic_DNA"/>
</dbReference>
<protein>
    <recommendedName>
        <fullName evidence="4">superoxide dismutase</fullName>
        <ecNumber evidence="4">1.15.1.1</ecNumber>
    </recommendedName>
</protein>
<evidence type="ECO:0000256" key="1">
    <source>
        <dbReference type="ARBA" id="ARBA00004196"/>
    </source>
</evidence>
<dbReference type="AlphaFoldDB" id="A0A6G1GWQ9"/>
<accession>A0A6G1GWQ9</accession>
<keyword evidence="6" id="KW-0049">Antioxidant</keyword>
<dbReference type="SUPFAM" id="SSF49329">
    <property type="entry name" value="Cu,Zn superoxide dismutase-like"/>
    <property type="match status" value="1"/>
</dbReference>